<proteinExistence type="predicted"/>
<feature type="region of interest" description="Disordered" evidence="1">
    <location>
        <begin position="1"/>
        <end position="45"/>
    </location>
</feature>
<gene>
    <name evidence="2" type="ORF">CPJCM30710_12880</name>
</gene>
<dbReference type="Proteomes" id="UP000679179">
    <property type="component" value="Unassembled WGS sequence"/>
</dbReference>
<dbReference type="AlphaFoldDB" id="A0A919VFX6"/>
<feature type="compositionally biased region" description="Low complexity" evidence="1">
    <location>
        <begin position="29"/>
        <end position="42"/>
    </location>
</feature>
<sequence>MKRHGKGTKSTKHRKHNKHHRDKENDIRSNQSENLHNHNEQNNNDENEDRQHILIPGHVPGGVPGAPAPITGVAGVLQPEIPPTEVKEVTEGAVVPSVEDQISNAITKTALVKTSIESIQVDDIERIYFDRKVRPLLDTVQQLSTAVINFSTSANLYQANAFADKKEIKRALKIAYDVTDEFEDIWKILKIRLDRFKNNIDPCE</sequence>
<evidence type="ECO:0000256" key="1">
    <source>
        <dbReference type="SAM" id="MobiDB-lite"/>
    </source>
</evidence>
<accession>A0A919VFX6</accession>
<comment type="caution">
    <text evidence="2">The sequence shown here is derived from an EMBL/GenBank/DDBJ whole genome shotgun (WGS) entry which is preliminary data.</text>
</comment>
<keyword evidence="3" id="KW-1185">Reference proteome</keyword>
<name>A0A919VFX6_9CLOT</name>
<protein>
    <submittedName>
        <fullName evidence="2">Uncharacterized protein</fullName>
    </submittedName>
</protein>
<reference evidence="2" key="1">
    <citation type="submission" date="2021-03" db="EMBL/GenBank/DDBJ databases">
        <title>Taxonomic study of Clostridium polyendosporum from meadow-gley soil under rice.</title>
        <authorList>
            <person name="Kobayashi H."/>
            <person name="Tanizawa Y."/>
            <person name="Yagura M."/>
        </authorList>
    </citation>
    <scope>NUCLEOTIDE SEQUENCE</scope>
    <source>
        <strain evidence="2">JCM 30710</strain>
    </source>
</reference>
<feature type="compositionally biased region" description="Basic residues" evidence="1">
    <location>
        <begin position="1"/>
        <end position="21"/>
    </location>
</feature>
<organism evidence="2 3">
    <name type="scientific">Clostridium polyendosporum</name>
    <dbReference type="NCBI Taxonomy" id="69208"/>
    <lineage>
        <taxon>Bacteria</taxon>
        <taxon>Bacillati</taxon>
        <taxon>Bacillota</taxon>
        <taxon>Clostridia</taxon>
        <taxon>Eubacteriales</taxon>
        <taxon>Clostridiaceae</taxon>
        <taxon>Clostridium</taxon>
    </lineage>
</organism>
<dbReference type="EMBL" id="BOPZ01000008">
    <property type="protein sequence ID" value="GIM28622.1"/>
    <property type="molecule type" value="Genomic_DNA"/>
</dbReference>
<dbReference type="RefSeq" id="WP_212903347.1">
    <property type="nucleotide sequence ID" value="NZ_BOPZ01000008.1"/>
</dbReference>
<evidence type="ECO:0000313" key="3">
    <source>
        <dbReference type="Proteomes" id="UP000679179"/>
    </source>
</evidence>
<evidence type="ECO:0000313" key="2">
    <source>
        <dbReference type="EMBL" id="GIM28622.1"/>
    </source>
</evidence>